<organism evidence="7 8">
    <name type="scientific">Frankliniella occidentalis</name>
    <name type="common">Western flower thrips</name>
    <name type="synonym">Euthrips occidentalis</name>
    <dbReference type="NCBI Taxonomy" id="133901"/>
    <lineage>
        <taxon>Eukaryota</taxon>
        <taxon>Metazoa</taxon>
        <taxon>Ecdysozoa</taxon>
        <taxon>Arthropoda</taxon>
        <taxon>Hexapoda</taxon>
        <taxon>Insecta</taxon>
        <taxon>Pterygota</taxon>
        <taxon>Neoptera</taxon>
        <taxon>Paraneoptera</taxon>
        <taxon>Thysanoptera</taxon>
        <taxon>Terebrantia</taxon>
        <taxon>Thripoidea</taxon>
        <taxon>Thripidae</taxon>
        <taxon>Frankliniella</taxon>
    </lineage>
</organism>
<evidence type="ECO:0000313" key="8">
    <source>
        <dbReference type="RefSeq" id="XP_052127772.1"/>
    </source>
</evidence>
<dbReference type="AlphaFoldDB" id="A0A9C6X273"/>
<gene>
    <name evidence="8" type="primary">LOC127750340</name>
</gene>
<protein>
    <recommendedName>
        <fullName evidence="6">Gustatory receptor</fullName>
    </recommendedName>
</protein>
<dbReference type="GO" id="GO:0007165">
    <property type="term" value="P:signal transduction"/>
    <property type="evidence" value="ECO:0007669"/>
    <property type="project" value="UniProtKB-KW"/>
</dbReference>
<dbReference type="KEGG" id="foc:127750340"/>
<accession>A0A9C6X273</accession>
<evidence type="ECO:0000256" key="3">
    <source>
        <dbReference type="ARBA" id="ARBA00022692"/>
    </source>
</evidence>
<keyword evidence="3 6" id="KW-0812">Transmembrane</keyword>
<evidence type="ECO:0000256" key="6">
    <source>
        <dbReference type="RuleBase" id="RU363108"/>
    </source>
</evidence>
<dbReference type="GeneID" id="127750340"/>
<name>A0A9C6X273_FRAOC</name>
<evidence type="ECO:0000256" key="5">
    <source>
        <dbReference type="ARBA" id="ARBA00023136"/>
    </source>
</evidence>
<keyword evidence="5 6" id="KW-0472">Membrane</keyword>
<sequence>MHSFPGPRHKYVSRHAAIAWFGANFAFNTFYCLSYAHHFFSDTWSVAFYVLNDLLPNVLISAAQDSFLHVVSANVDFLATIADGVHEHAASLSRLAAAGSVIAPSAPCSPTCATHCGRGRARVLLGEQGDVFLDGLRALRVRYQSVQDAVHATNWVYGGFNLFAGTATLFSGVVFLYSGVMLTITFAGVLGDYEDPLPLDSFEGDCCLALGTMQIAQLLFMCAIGEQMSSERFRISSALETGLARHPGIDPRVEREIQWFIRQTQMQEIRFGAFDLLYFDLKTMKRIVAAIMTNIVILVQFSALSAQSKHREP</sequence>
<dbReference type="Proteomes" id="UP000504606">
    <property type="component" value="Unplaced"/>
</dbReference>
<dbReference type="OrthoDB" id="10663803at2759"/>
<proteinExistence type="inferred from homology"/>
<dbReference type="Pfam" id="PF08395">
    <property type="entry name" value="7tm_7"/>
    <property type="match status" value="1"/>
</dbReference>
<comment type="subcellular location">
    <subcellularLocation>
        <location evidence="1 6">Cell membrane</location>
        <topology evidence="1 6">Multi-pass membrane protein</topology>
    </subcellularLocation>
</comment>
<dbReference type="InterPro" id="IPR013604">
    <property type="entry name" value="7TM_chemorcpt"/>
</dbReference>
<dbReference type="GO" id="GO:0005886">
    <property type="term" value="C:plasma membrane"/>
    <property type="evidence" value="ECO:0007669"/>
    <property type="project" value="UniProtKB-SubCell"/>
</dbReference>
<keyword evidence="4 6" id="KW-1133">Transmembrane helix</keyword>
<reference evidence="8" key="1">
    <citation type="submission" date="2025-08" db="UniProtKB">
        <authorList>
            <consortium name="RefSeq"/>
        </authorList>
    </citation>
    <scope>IDENTIFICATION</scope>
    <source>
        <tissue evidence="8">Whole organism</tissue>
    </source>
</reference>
<keyword evidence="2 6" id="KW-1003">Cell membrane</keyword>
<keyword evidence="6" id="KW-0807">Transducer</keyword>
<evidence type="ECO:0000256" key="4">
    <source>
        <dbReference type="ARBA" id="ARBA00022989"/>
    </source>
</evidence>
<evidence type="ECO:0000256" key="2">
    <source>
        <dbReference type="ARBA" id="ARBA00022475"/>
    </source>
</evidence>
<comment type="caution">
    <text evidence="6">Lacks conserved residue(s) required for the propagation of feature annotation.</text>
</comment>
<comment type="similarity">
    <text evidence="6">Belongs to the insect chemoreceptor superfamily. Gustatory receptor (GR) family.</text>
</comment>
<evidence type="ECO:0000256" key="1">
    <source>
        <dbReference type="ARBA" id="ARBA00004651"/>
    </source>
</evidence>
<keyword evidence="7" id="KW-1185">Reference proteome</keyword>
<dbReference type="RefSeq" id="XP_052127772.1">
    <property type="nucleotide sequence ID" value="XM_052271812.1"/>
</dbReference>
<comment type="function">
    <text evidence="6">Gustatory receptor which mediates acceptance or avoidance behavior, depending on its substrates.</text>
</comment>
<evidence type="ECO:0000313" key="7">
    <source>
        <dbReference type="Proteomes" id="UP000504606"/>
    </source>
</evidence>
<feature type="transmembrane region" description="Helical" evidence="6">
    <location>
        <begin position="287"/>
        <end position="306"/>
    </location>
</feature>
<keyword evidence="6" id="KW-0675">Receptor</keyword>
<dbReference type="GO" id="GO:0050909">
    <property type="term" value="P:sensory perception of taste"/>
    <property type="evidence" value="ECO:0007669"/>
    <property type="project" value="InterPro"/>
</dbReference>